<keyword evidence="3" id="KW-0804">Transcription</keyword>
<dbReference type="SUPFAM" id="SSF46894">
    <property type="entry name" value="C-terminal effector domain of the bipartite response regulators"/>
    <property type="match status" value="1"/>
</dbReference>
<gene>
    <name evidence="5" type="ORF">DI616_16210</name>
</gene>
<dbReference type="AlphaFoldDB" id="A0A533I2U0"/>
<sequence length="271" mass="30350">MFEEVFPTYPSPSITQIRKAAVPFVSVNAMAQNDLIDILPLAIEIDQATLIGDVHTALLGAVRQFGYSACLITNLTMMKRPRWHENIMANDWPDDWYNHYNAAGHYRYDPCVARSLRSAEPFTWREIEMRSLSPAAVRVMREAKDFGLREGICIPVHAPFSAPAVISLSGRKVEKSDLTRPTVTILARQALTSALRIMSLSAPPPTAALTQREKEILRWVAEGKTAWEISRILSLSEHTVLTHQRNAKNKLGAANNVHAVVTAFLRQEIQP</sequence>
<feature type="domain" description="HTH luxR-type" evidence="4">
    <location>
        <begin position="202"/>
        <end position="267"/>
    </location>
</feature>
<keyword evidence="1" id="KW-0805">Transcription regulation</keyword>
<evidence type="ECO:0000313" key="5">
    <source>
        <dbReference type="EMBL" id="TKW65075.1"/>
    </source>
</evidence>
<dbReference type="Pfam" id="PF00196">
    <property type="entry name" value="GerE"/>
    <property type="match status" value="1"/>
</dbReference>
<dbReference type="CDD" id="cd06170">
    <property type="entry name" value="LuxR_C_like"/>
    <property type="match status" value="1"/>
</dbReference>
<dbReference type="Pfam" id="PF03472">
    <property type="entry name" value="Autoind_bind"/>
    <property type="match status" value="1"/>
</dbReference>
<accession>A0A533I2U0</accession>
<evidence type="ECO:0000259" key="4">
    <source>
        <dbReference type="PROSITE" id="PS50043"/>
    </source>
</evidence>
<dbReference type="PRINTS" id="PR00038">
    <property type="entry name" value="HTHLUXR"/>
</dbReference>
<dbReference type="SUPFAM" id="SSF75516">
    <property type="entry name" value="Pheromone-binding domain of LuxR-like quorum-sensing transcription factors"/>
    <property type="match status" value="1"/>
</dbReference>
<keyword evidence="2" id="KW-0238">DNA-binding</keyword>
<evidence type="ECO:0000313" key="6">
    <source>
        <dbReference type="Proteomes" id="UP000315344"/>
    </source>
</evidence>
<dbReference type="PANTHER" id="PTHR44688:SF16">
    <property type="entry name" value="DNA-BINDING TRANSCRIPTIONAL ACTIVATOR DEVR_DOSR"/>
    <property type="match status" value="1"/>
</dbReference>
<comment type="caution">
    <text evidence="5">The sequence shown here is derived from an EMBL/GenBank/DDBJ whole genome shotgun (WGS) entry which is preliminary data.</text>
</comment>
<dbReference type="Gene3D" id="3.30.450.80">
    <property type="entry name" value="Transcription factor LuxR-like, autoinducer-binding domain"/>
    <property type="match status" value="1"/>
</dbReference>
<name>A0A533I2U0_PARDE</name>
<dbReference type="InterPro" id="IPR000792">
    <property type="entry name" value="Tscrpt_reg_LuxR_C"/>
</dbReference>
<dbReference type="GO" id="GO:0003677">
    <property type="term" value="F:DNA binding"/>
    <property type="evidence" value="ECO:0007669"/>
    <property type="project" value="UniProtKB-KW"/>
</dbReference>
<dbReference type="PROSITE" id="PS00622">
    <property type="entry name" value="HTH_LUXR_1"/>
    <property type="match status" value="1"/>
</dbReference>
<dbReference type="InterPro" id="IPR036693">
    <property type="entry name" value="TF_LuxR_autoind-bd_dom_sf"/>
</dbReference>
<dbReference type="Proteomes" id="UP000315344">
    <property type="component" value="Unassembled WGS sequence"/>
</dbReference>
<evidence type="ECO:0000256" key="1">
    <source>
        <dbReference type="ARBA" id="ARBA00023015"/>
    </source>
</evidence>
<reference evidence="5 6" key="1">
    <citation type="journal article" date="2017" name="Nat. Commun.">
        <title>In situ click chemistry generation of cyclooxygenase-2 inhibitors.</title>
        <authorList>
            <person name="Bhardwaj A."/>
            <person name="Kaur J."/>
            <person name="Wuest M."/>
            <person name="Wuest F."/>
        </authorList>
    </citation>
    <scope>NUCLEOTIDE SEQUENCE [LARGE SCALE GENOMIC DNA]</scope>
    <source>
        <strain evidence="5">S2_012_000_R3_94</strain>
    </source>
</reference>
<dbReference type="PANTHER" id="PTHR44688">
    <property type="entry name" value="DNA-BINDING TRANSCRIPTIONAL ACTIVATOR DEVR_DOSR"/>
    <property type="match status" value="1"/>
</dbReference>
<organism evidence="5 6">
    <name type="scientific">Paracoccus denitrificans</name>
    <dbReference type="NCBI Taxonomy" id="266"/>
    <lineage>
        <taxon>Bacteria</taxon>
        <taxon>Pseudomonadati</taxon>
        <taxon>Pseudomonadota</taxon>
        <taxon>Alphaproteobacteria</taxon>
        <taxon>Rhodobacterales</taxon>
        <taxon>Paracoccaceae</taxon>
        <taxon>Paracoccus</taxon>
    </lineage>
</organism>
<evidence type="ECO:0000256" key="2">
    <source>
        <dbReference type="ARBA" id="ARBA00023125"/>
    </source>
</evidence>
<proteinExistence type="predicted"/>
<dbReference type="SMART" id="SM00421">
    <property type="entry name" value="HTH_LUXR"/>
    <property type="match status" value="1"/>
</dbReference>
<dbReference type="PROSITE" id="PS50043">
    <property type="entry name" value="HTH_LUXR_2"/>
    <property type="match status" value="1"/>
</dbReference>
<dbReference type="EMBL" id="VAFL01000016">
    <property type="protein sequence ID" value="TKW65075.1"/>
    <property type="molecule type" value="Genomic_DNA"/>
</dbReference>
<protein>
    <recommendedName>
        <fullName evidence="4">HTH luxR-type domain-containing protein</fullName>
    </recommendedName>
</protein>
<evidence type="ECO:0000256" key="3">
    <source>
        <dbReference type="ARBA" id="ARBA00023163"/>
    </source>
</evidence>
<dbReference type="InterPro" id="IPR016032">
    <property type="entry name" value="Sig_transdc_resp-reg_C-effctor"/>
</dbReference>
<dbReference type="InterPro" id="IPR036388">
    <property type="entry name" value="WH-like_DNA-bd_sf"/>
</dbReference>
<dbReference type="GO" id="GO:0006355">
    <property type="term" value="P:regulation of DNA-templated transcription"/>
    <property type="evidence" value="ECO:0007669"/>
    <property type="project" value="InterPro"/>
</dbReference>
<dbReference type="InterPro" id="IPR005143">
    <property type="entry name" value="TF_LuxR_autoind-bd_dom"/>
</dbReference>
<dbReference type="Gene3D" id="1.10.10.10">
    <property type="entry name" value="Winged helix-like DNA-binding domain superfamily/Winged helix DNA-binding domain"/>
    <property type="match status" value="1"/>
</dbReference>